<dbReference type="Gene3D" id="3.30.450.20">
    <property type="entry name" value="PAS domain"/>
    <property type="match status" value="1"/>
</dbReference>
<evidence type="ECO:0000259" key="13">
    <source>
        <dbReference type="PROSITE" id="PS50109"/>
    </source>
</evidence>
<dbReference type="Proteomes" id="UP000317318">
    <property type="component" value="Chromosome"/>
</dbReference>
<comment type="similarity">
    <text evidence="2">In the N-terminal section; belongs to the phytochrome family.</text>
</comment>
<dbReference type="SMART" id="SM00387">
    <property type="entry name" value="HATPase_c"/>
    <property type="match status" value="1"/>
</dbReference>
<dbReference type="Pfam" id="PF00360">
    <property type="entry name" value="PHY"/>
    <property type="match status" value="1"/>
</dbReference>
<dbReference type="Pfam" id="PF02518">
    <property type="entry name" value="HATPase_c"/>
    <property type="match status" value="1"/>
</dbReference>
<dbReference type="GO" id="GO:0009584">
    <property type="term" value="P:detection of visible light"/>
    <property type="evidence" value="ECO:0007669"/>
    <property type="project" value="InterPro"/>
</dbReference>
<keyword evidence="5" id="KW-0600">Photoreceptor protein</keyword>
<dbReference type="CDD" id="cd00130">
    <property type="entry name" value="PAS"/>
    <property type="match status" value="1"/>
</dbReference>
<evidence type="ECO:0000256" key="8">
    <source>
        <dbReference type="ARBA" id="ARBA00022777"/>
    </source>
</evidence>
<dbReference type="GO" id="GO:0030295">
    <property type="term" value="F:protein kinase activator activity"/>
    <property type="evidence" value="ECO:0007669"/>
    <property type="project" value="TreeGrafter"/>
</dbReference>
<dbReference type="Gene3D" id="3.30.450.270">
    <property type="match status" value="1"/>
</dbReference>
<dbReference type="InterPro" id="IPR003018">
    <property type="entry name" value="GAF"/>
</dbReference>
<dbReference type="InterPro" id="IPR013515">
    <property type="entry name" value="Phytochrome_cen-reg"/>
</dbReference>
<dbReference type="Pfam" id="PF00512">
    <property type="entry name" value="HisKA"/>
    <property type="match status" value="1"/>
</dbReference>
<evidence type="ECO:0000256" key="9">
    <source>
        <dbReference type="ARBA" id="ARBA00022991"/>
    </source>
</evidence>
<dbReference type="InterPro" id="IPR003594">
    <property type="entry name" value="HATPase_dom"/>
</dbReference>
<dbReference type="EMBL" id="CP036268">
    <property type="protein sequence ID" value="QDT39783.1"/>
    <property type="molecule type" value="Genomic_DNA"/>
</dbReference>
<dbReference type="OrthoDB" id="9766459at2"/>
<dbReference type="InterPro" id="IPR036097">
    <property type="entry name" value="HisK_dim/P_sf"/>
</dbReference>
<dbReference type="InterPro" id="IPR050351">
    <property type="entry name" value="BphY/WalK/GraS-like"/>
</dbReference>
<keyword evidence="6" id="KW-0716">Sensory transduction</keyword>
<keyword evidence="8" id="KW-0418">Kinase</keyword>
<evidence type="ECO:0000313" key="15">
    <source>
        <dbReference type="EMBL" id="QDT39783.1"/>
    </source>
</evidence>
<feature type="domain" description="Phytochrome chromophore attachment site" evidence="12">
    <location>
        <begin position="159"/>
        <end position="317"/>
    </location>
</feature>
<dbReference type="AlphaFoldDB" id="A0A517R7H6"/>
<evidence type="ECO:0000259" key="12">
    <source>
        <dbReference type="PROSITE" id="PS50046"/>
    </source>
</evidence>
<dbReference type="InterPro" id="IPR000014">
    <property type="entry name" value="PAS"/>
</dbReference>
<keyword evidence="9" id="KW-0157">Chromophore</keyword>
<comment type="subunit">
    <text evidence="3">Homodimer.</text>
</comment>
<dbReference type="PRINTS" id="PR01033">
    <property type="entry name" value="PHYTOCHROME"/>
</dbReference>
<sequence>MSEYATKLVGPTEFTEGCDREPIQFLGRVQSHGLLMALDAGDLQIVRVSDNSERLIGIRPEDLLGQSAPSVFSGEFRDVIESCLHDLSAGKNNPLRLDIAVRGESVTFDGVVHRTGDCVIVELENPRTEAHARSPRGRVIDQHFEFVRGTLADVAQLSDLDEIGQQITRAVRGYTGFDRVMLYRFEEDEHGVVIGEDRPEEMEPFLGLHYPASDVPQQARKLYCRSLLRLIVDVDDPGSPVVASDDRQARVPLDLSHAVLRSVSETHIEYLRNMDVGASMSISLVQGGRLWGLIACHHRGPRFVSYERRAACEMLGAVVMGQITAAEQAIAERRRAAANADCAKIVQAAATRASISDALVEYERPFLSLVEATGAAVFIGGTTRLLGTTPELKNVTRILDEIENSVGGPISRLERVAELSADFSQFSKNCCGVLAMRFVNGDAILFFRPETVRTIKWAGNPYREVEDRPASVSESDSPLDRLSPRNSFAIFAESVRGRSVPWTEANLEVAELLKSSIESLLGRRADEVSQLQRRLVSTNDEITQLIAAVSHDLKGPLVTCRGFIGLMADDLESGKMDDVRDSATRIDQAAAQMNRAIDDLLSFSRLEQVARSRSRVEGDQIRRYVLDRYESQCRDKGVNLEVDELSSAWADFDGLCRVLDNLIGNALKYGCGSEAPKVTVGGSSEADESRYFVSDNGAGIAERDHDRVFQFFQRGHSDGEGSGIGLASVRKIMQHHGGRAWVESAPGEGATFHFAFPESEIKK</sequence>
<dbReference type="GO" id="GO:0009881">
    <property type="term" value="F:photoreceptor activity"/>
    <property type="evidence" value="ECO:0007669"/>
    <property type="project" value="UniProtKB-KW"/>
</dbReference>
<accession>A0A517R7H6</accession>
<dbReference type="CDD" id="cd00082">
    <property type="entry name" value="HisKA"/>
    <property type="match status" value="1"/>
</dbReference>
<dbReference type="GO" id="GO:0000155">
    <property type="term" value="F:phosphorelay sensor kinase activity"/>
    <property type="evidence" value="ECO:0007669"/>
    <property type="project" value="InterPro"/>
</dbReference>
<evidence type="ECO:0000259" key="14">
    <source>
        <dbReference type="PROSITE" id="PS50112"/>
    </source>
</evidence>
<dbReference type="PROSITE" id="PS50109">
    <property type="entry name" value="HIS_KIN"/>
    <property type="match status" value="1"/>
</dbReference>
<dbReference type="SUPFAM" id="SSF47384">
    <property type="entry name" value="Homodimeric domain of signal transducing histidine kinase"/>
    <property type="match status" value="1"/>
</dbReference>
<keyword evidence="10" id="KW-0472">Membrane</keyword>
<reference evidence="15 16" key="1">
    <citation type="submission" date="2019-02" db="EMBL/GenBank/DDBJ databases">
        <title>Deep-cultivation of Planctomycetes and their phenomic and genomic characterization uncovers novel biology.</title>
        <authorList>
            <person name="Wiegand S."/>
            <person name="Jogler M."/>
            <person name="Boedeker C."/>
            <person name="Pinto D."/>
            <person name="Vollmers J."/>
            <person name="Rivas-Marin E."/>
            <person name="Kohn T."/>
            <person name="Peeters S.H."/>
            <person name="Heuer A."/>
            <person name="Rast P."/>
            <person name="Oberbeckmann S."/>
            <person name="Bunk B."/>
            <person name="Jeske O."/>
            <person name="Meyerdierks A."/>
            <person name="Storesund J.E."/>
            <person name="Kallscheuer N."/>
            <person name="Luecker S."/>
            <person name="Lage O.M."/>
            <person name="Pohl T."/>
            <person name="Merkel B.J."/>
            <person name="Hornburger P."/>
            <person name="Mueller R.-W."/>
            <person name="Bruemmer F."/>
            <person name="Labrenz M."/>
            <person name="Spormann A.M."/>
            <person name="Op den Camp H."/>
            <person name="Overmann J."/>
            <person name="Amann R."/>
            <person name="Jetten M.S.M."/>
            <person name="Mascher T."/>
            <person name="Medema M.H."/>
            <person name="Devos D.P."/>
            <person name="Kaster A.-K."/>
            <person name="Ovreas L."/>
            <person name="Rohde M."/>
            <person name="Galperin M.Y."/>
            <person name="Jogler C."/>
        </authorList>
    </citation>
    <scope>NUCLEOTIDE SEQUENCE [LARGE SCALE GENOMIC DNA]</scope>
    <source>
        <strain evidence="15 16">Pan189</strain>
    </source>
</reference>
<evidence type="ECO:0000256" key="2">
    <source>
        <dbReference type="ARBA" id="ARBA00006402"/>
    </source>
</evidence>
<dbReference type="InterPro" id="IPR029016">
    <property type="entry name" value="GAF-like_dom_sf"/>
</dbReference>
<dbReference type="GO" id="GO:0007234">
    <property type="term" value="P:osmosensory signaling via phosphorelay pathway"/>
    <property type="evidence" value="ECO:0007669"/>
    <property type="project" value="TreeGrafter"/>
</dbReference>
<evidence type="ECO:0000256" key="1">
    <source>
        <dbReference type="ARBA" id="ARBA00000085"/>
    </source>
</evidence>
<evidence type="ECO:0000256" key="7">
    <source>
        <dbReference type="ARBA" id="ARBA00022679"/>
    </source>
</evidence>
<dbReference type="InterPro" id="IPR005467">
    <property type="entry name" value="His_kinase_dom"/>
</dbReference>
<dbReference type="Gene3D" id="1.10.287.130">
    <property type="match status" value="1"/>
</dbReference>
<dbReference type="SMART" id="SM00388">
    <property type="entry name" value="HisKA"/>
    <property type="match status" value="1"/>
</dbReference>
<proteinExistence type="inferred from homology"/>
<evidence type="ECO:0000256" key="10">
    <source>
        <dbReference type="ARBA" id="ARBA00023136"/>
    </source>
</evidence>
<dbReference type="Pfam" id="PF01590">
    <property type="entry name" value="GAF"/>
    <property type="match status" value="1"/>
</dbReference>
<dbReference type="KEGG" id="svp:Pan189_41940"/>
<dbReference type="Gene3D" id="3.30.565.10">
    <property type="entry name" value="Histidine kinase-like ATPase, C-terminal domain"/>
    <property type="match status" value="1"/>
</dbReference>
<evidence type="ECO:0000313" key="16">
    <source>
        <dbReference type="Proteomes" id="UP000317318"/>
    </source>
</evidence>
<dbReference type="SMART" id="SM00065">
    <property type="entry name" value="GAF"/>
    <property type="match status" value="1"/>
</dbReference>
<keyword evidence="16" id="KW-1185">Reference proteome</keyword>
<dbReference type="InterPro" id="IPR043150">
    <property type="entry name" value="Phytochrome_PHY_sf"/>
</dbReference>
<dbReference type="InterPro" id="IPR013654">
    <property type="entry name" value="PAS_2"/>
</dbReference>
<keyword evidence="7 15" id="KW-0808">Transferase</keyword>
<dbReference type="PANTHER" id="PTHR42878:SF15">
    <property type="entry name" value="BACTERIOPHYTOCHROME"/>
    <property type="match status" value="1"/>
</dbReference>
<dbReference type="RefSeq" id="WP_145365896.1">
    <property type="nucleotide sequence ID" value="NZ_CP036268.1"/>
</dbReference>
<dbReference type="InterPro" id="IPR036890">
    <property type="entry name" value="HATPase_C_sf"/>
</dbReference>
<organism evidence="15 16">
    <name type="scientific">Stratiformator vulcanicus</name>
    <dbReference type="NCBI Taxonomy" id="2527980"/>
    <lineage>
        <taxon>Bacteria</taxon>
        <taxon>Pseudomonadati</taxon>
        <taxon>Planctomycetota</taxon>
        <taxon>Planctomycetia</taxon>
        <taxon>Planctomycetales</taxon>
        <taxon>Planctomycetaceae</taxon>
        <taxon>Stratiformator</taxon>
    </lineage>
</organism>
<dbReference type="InterPro" id="IPR001294">
    <property type="entry name" value="Phytochrome"/>
</dbReference>
<dbReference type="PROSITE" id="PS50112">
    <property type="entry name" value="PAS"/>
    <property type="match status" value="1"/>
</dbReference>
<evidence type="ECO:0000256" key="5">
    <source>
        <dbReference type="ARBA" id="ARBA00022543"/>
    </source>
</evidence>
<feature type="domain" description="PAS" evidence="14">
    <location>
        <begin position="35"/>
        <end position="67"/>
    </location>
</feature>
<dbReference type="Pfam" id="PF08446">
    <property type="entry name" value="PAS_2"/>
    <property type="match status" value="1"/>
</dbReference>
<evidence type="ECO:0000256" key="4">
    <source>
        <dbReference type="ARBA" id="ARBA00012438"/>
    </source>
</evidence>
<dbReference type="GO" id="GO:0000156">
    <property type="term" value="F:phosphorelay response regulator activity"/>
    <property type="evidence" value="ECO:0007669"/>
    <property type="project" value="TreeGrafter"/>
</dbReference>
<feature type="domain" description="Histidine kinase" evidence="13">
    <location>
        <begin position="548"/>
        <end position="760"/>
    </location>
</feature>
<keyword evidence="11" id="KW-0675">Receptor</keyword>
<comment type="catalytic activity">
    <reaction evidence="1">
        <text>ATP + protein L-histidine = ADP + protein N-phospho-L-histidine.</text>
        <dbReference type="EC" id="2.7.13.3"/>
    </reaction>
</comment>
<name>A0A517R7H6_9PLAN</name>
<evidence type="ECO:0000256" key="11">
    <source>
        <dbReference type="ARBA" id="ARBA00023170"/>
    </source>
</evidence>
<gene>
    <name evidence="15" type="primary">cph1_3</name>
    <name evidence="15" type="ORF">Pan189_41940</name>
</gene>
<dbReference type="GO" id="GO:0016020">
    <property type="term" value="C:membrane"/>
    <property type="evidence" value="ECO:0007669"/>
    <property type="project" value="UniProtKB-SubCell"/>
</dbReference>
<dbReference type="SUPFAM" id="SSF55874">
    <property type="entry name" value="ATPase domain of HSP90 chaperone/DNA topoisomerase II/histidine kinase"/>
    <property type="match status" value="1"/>
</dbReference>
<dbReference type="SUPFAM" id="SSF55785">
    <property type="entry name" value="PYP-like sensor domain (PAS domain)"/>
    <property type="match status" value="1"/>
</dbReference>
<dbReference type="PANTHER" id="PTHR42878">
    <property type="entry name" value="TWO-COMPONENT HISTIDINE KINASE"/>
    <property type="match status" value="1"/>
</dbReference>
<dbReference type="InterPro" id="IPR016132">
    <property type="entry name" value="Phyto_chromo_attachment"/>
</dbReference>
<dbReference type="SUPFAM" id="SSF55781">
    <property type="entry name" value="GAF domain-like"/>
    <property type="match status" value="2"/>
</dbReference>
<dbReference type="InterPro" id="IPR003661">
    <property type="entry name" value="HisK_dim/P_dom"/>
</dbReference>
<dbReference type="PROSITE" id="PS50046">
    <property type="entry name" value="PHYTOCHROME_2"/>
    <property type="match status" value="1"/>
</dbReference>
<dbReference type="Gene3D" id="3.30.450.40">
    <property type="match status" value="1"/>
</dbReference>
<dbReference type="InterPro" id="IPR035965">
    <property type="entry name" value="PAS-like_dom_sf"/>
</dbReference>
<evidence type="ECO:0000256" key="6">
    <source>
        <dbReference type="ARBA" id="ARBA00022606"/>
    </source>
</evidence>
<protein>
    <recommendedName>
        <fullName evidence="4">histidine kinase</fullName>
        <ecNumber evidence="4">2.7.13.3</ecNumber>
    </recommendedName>
</protein>
<dbReference type="GO" id="GO:0006355">
    <property type="term" value="P:regulation of DNA-templated transcription"/>
    <property type="evidence" value="ECO:0007669"/>
    <property type="project" value="InterPro"/>
</dbReference>
<dbReference type="EC" id="2.7.13.3" evidence="4"/>
<evidence type="ECO:0000256" key="3">
    <source>
        <dbReference type="ARBA" id="ARBA00011738"/>
    </source>
</evidence>